<feature type="region of interest" description="Disordered" evidence="1">
    <location>
        <begin position="1"/>
        <end position="30"/>
    </location>
</feature>
<reference evidence="2 3" key="1">
    <citation type="journal article" date="2020" name="Nature">
        <title>Bacterial chemolithoautotrophy via manganese oxidation.</title>
        <authorList>
            <person name="Yu H."/>
            <person name="Leadbetter J.R."/>
        </authorList>
    </citation>
    <scope>NUCLEOTIDE SEQUENCE [LARGE SCALE GENOMIC DNA]</scope>
    <source>
        <strain evidence="2 3">Mn-1</strain>
    </source>
</reference>
<dbReference type="InterPro" id="IPR003787">
    <property type="entry name" value="Sulphur_relay_DsrE/F-like"/>
</dbReference>
<name>A0A7X6IB86_9BACT</name>
<dbReference type="InterPro" id="IPR027396">
    <property type="entry name" value="DsrEFH-like"/>
</dbReference>
<evidence type="ECO:0000313" key="2">
    <source>
        <dbReference type="EMBL" id="NKE71378.1"/>
    </source>
</evidence>
<evidence type="ECO:0000256" key="1">
    <source>
        <dbReference type="SAM" id="MobiDB-lite"/>
    </source>
</evidence>
<organism evidence="2 3">
    <name type="scientific">Candidatus Manganitrophus noduliformans</name>
    <dbReference type="NCBI Taxonomy" id="2606439"/>
    <lineage>
        <taxon>Bacteria</taxon>
        <taxon>Pseudomonadati</taxon>
        <taxon>Nitrospirota</taxon>
        <taxon>Nitrospiria</taxon>
        <taxon>Candidatus Troglogloeales</taxon>
        <taxon>Candidatus Manganitrophaceae</taxon>
        <taxon>Candidatus Manganitrophus</taxon>
    </lineage>
</organism>
<dbReference type="GO" id="GO:0005829">
    <property type="term" value="C:cytosol"/>
    <property type="evidence" value="ECO:0007669"/>
    <property type="project" value="TreeGrafter"/>
</dbReference>
<dbReference type="EMBL" id="VTOW01000002">
    <property type="protein sequence ID" value="NKE71378.1"/>
    <property type="molecule type" value="Genomic_DNA"/>
</dbReference>
<comment type="caution">
    <text evidence="2">The sequence shown here is derived from an EMBL/GenBank/DDBJ whole genome shotgun (WGS) entry which is preliminary data.</text>
</comment>
<protein>
    <submittedName>
        <fullName evidence="2">DsrE family protein</fullName>
    </submittedName>
</protein>
<sequence length="147" mass="15796">MSRCLKGGAALTSPPLRDRTFSTSPMENQSTEKRPLAIGFLLTTSPEHQNSHTVFRLIEALLAAGHRVSLFLMDDGIYNIVRIDSPNSPSAHLEKLIKAGLAVSLCTQSAEGRGIFEADAVSGIGWLSQHALSRIVAGSDRFMSFGA</sequence>
<dbReference type="Gene3D" id="3.40.1260.10">
    <property type="entry name" value="DsrEFH-like"/>
    <property type="match status" value="1"/>
</dbReference>
<dbReference type="Pfam" id="PF02635">
    <property type="entry name" value="DsrE"/>
    <property type="match status" value="1"/>
</dbReference>
<proteinExistence type="predicted"/>
<dbReference type="PANTHER" id="PTHR34874">
    <property type="entry name" value="PROTEIN YCHN"/>
    <property type="match status" value="1"/>
</dbReference>
<evidence type="ECO:0000313" key="3">
    <source>
        <dbReference type="Proteomes" id="UP000534783"/>
    </source>
</evidence>
<keyword evidence="3" id="KW-1185">Reference proteome</keyword>
<accession>A0A7X6IB86</accession>
<dbReference type="AlphaFoldDB" id="A0A7X6IB86"/>
<gene>
    <name evidence="2" type="ORF">MNODULE_11570</name>
</gene>
<dbReference type="SUPFAM" id="SSF75169">
    <property type="entry name" value="DsrEFH-like"/>
    <property type="match status" value="1"/>
</dbReference>
<dbReference type="PANTHER" id="PTHR34874:SF1">
    <property type="entry name" value="PROTEIN YCHN"/>
    <property type="match status" value="1"/>
</dbReference>
<dbReference type="Proteomes" id="UP000534783">
    <property type="component" value="Unassembled WGS sequence"/>
</dbReference>